<accession>A0A975AUJ0</accession>
<dbReference type="SMART" id="SM00934">
    <property type="entry name" value="OMPdecase"/>
    <property type="match status" value="1"/>
</dbReference>
<evidence type="ECO:0000256" key="6">
    <source>
        <dbReference type="ARBA" id="ARBA00049157"/>
    </source>
</evidence>
<dbReference type="SUPFAM" id="SSF51366">
    <property type="entry name" value="Ribulose-phoshate binding barrel"/>
    <property type="match status" value="1"/>
</dbReference>
<dbReference type="EMBL" id="CP060096">
    <property type="protein sequence ID" value="QSZ26692.1"/>
    <property type="molecule type" value="Genomic_DNA"/>
</dbReference>
<dbReference type="PANTHER" id="PTHR43375:SF1">
    <property type="entry name" value="OROTIDINE 5'-PHOSPHATE DECARBOXYLASE"/>
    <property type="match status" value="1"/>
</dbReference>
<comment type="similarity">
    <text evidence="2 7">Belongs to the OMP decarboxylase family. Type 2 subfamily.</text>
</comment>
<evidence type="ECO:0000256" key="1">
    <source>
        <dbReference type="ARBA" id="ARBA00004861"/>
    </source>
</evidence>
<dbReference type="Proteomes" id="UP000671913">
    <property type="component" value="Chromosome"/>
</dbReference>
<gene>
    <name evidence="7 9" type="primary">pyrF</name>
    <name evidence="9" type="ORF">ACETAC_07240</name>
</gene>
<feature type="domain" description="Orotidine 5'-phosphate decarboxylase" evidence="8">
    <location>
        <begin position="16"/>
        <end position="274"/>
    </location>
</feature>
<protein>
    <recommendedName>
        <fullName evidence="7">Orotidine 5'-phosphate decarboxylase</fullName>
        <ecNumber evidence="7">4.1.1.23</ecNumber>
    </recommendedName>
    <alternativeName>
        <fullName evidence="7">OMP decarboxylase</fullName>
        <shortName evidence="7">OMPDCase</shortName>
        <shortName evidence="7">OMPdecase</shortName>
    </alternativeName>
</protein>
<evidence type="ECO:0000259" key="8">
    <source>
        <dbReference type="SMART" id="SM00934"/>
    </source>
</evidence>
<reference evidence="9" key="1">
    <citation type="submission" date="2020-08" db="EMBL/GenBank/DDBJ databases">
        <title>Genomic insights into the carbon and energy metabolism of the first obligate autotrophic acetogenic bacterium Aceticella autotrophica gen. nov., sp. nov.</title>
        <authorList>
            <person name="Toshchakov S.V."/>
            <person name="Elcheninov A.G."/>
            <person name="Kublanov I.V."/>
            <person name="Frolov E.N."/>
            <person name="Lebedinsky A.V."/>
        </authorList>
    </citation>
    <scope>NUCLEOTIDE SEQUENCE</scope>
    <source>
        <strain evidence="9">3443-3Ac</strain>
    </source>
</reference>
<dbReference type="InterPro" id="IPR011060">
    <property type="entry name" value="RibuloseP-bd_barrel"/>
</dbReference>
<evidence type="ECO:0000256" key="2">
    <source>
        <dbReference type="ARBA" id="ARBA00008847"/>
    </source>
</evidence>
<sequence length="306" mass="34264">MFIDNLIEKIKDKKNPTVVGLDPRIESIPKFLKDMAYNIHGENVKGICEALYLFNKGIIDEIYNIVSAVKLQVAFYEAYGAEGFKVFFKTAEYAKEKGIFVIADVKRGDIADVAKMYSKAYLQHKSIDAITVNPYMGEDTILPYIDDMIKFGKGLFILVKTSNKGSGDIQDLKTNKGLVYENVAEMVNRISKMVLGKSGYSSIGAVVGATYPEVAKILRKQMPYCLFLVPGYGAQGATVDDIKNCFDNNGLGAIINSSRKVIFAYKSPNWSELYSEYEYAKAARAEVLMMRDMINNSIIKKKQIMM</sequence>
<evidence type="ECO:0000256" key="3">
    <source>
        <dbReference type="ARBA" id="ARBA00022793"/>
    </source>
</evidence>
<evidence type="ECO:0000313" key="9">
    <source>
        <dbReference type="EMBL" id="QSZ26692.1"/>
    </source>
</evidence>
<dbReference type="NCBIfam" id="TIGR02127">
    <property type="entry name" value="pyrF_sub2"/>
    <property type="match status" value="1"/>
</dbReference>
<dbReference type="RefSeq" id="WP_284679373.1">
    <property type="nucleotide sequence ID" value="NZ_CP060096.1"/>
</dbReference>
<dbReference type="EC" id="4.1.1.23" evidence="7"/>
<keyword evidence="4 7" id="KW-0665">Pyrimidine biosynthesis</keyword>
<keyword evidence="3 7" id="KW-0210">Decarboxylase</keyword>
<dbReference type="CDD" id="cd04725">
    <property type="entry name" value="OMP_decarboxylase_like"/>
    <property type="match status" value="1"/>
</dbReference>
<dbReference type="GO" id="GO:0044205">
    <property type="term" value="P:'de novo' UMP biosynthetic process"/>
    <property type="evidence" value="ECO:0007669"/>
    <property type="project" value="UniProtKB-UniRule"/>
</dbReference>
<evidence type="ECO:0000256" key="5">
    <source>
        <dbReference type="ARBA" id="ARBA00023239"/>
    </source>
</evidence>
<dbReference type="KEGG" id="aaut:ACETAC_07240"/>
<dbReference type="InterPro" id="IPR001754">
    <property type="entry name" value="OMPdeCOase_dom"/>
</dbReference>
<dbReference type="HAMAP" id="MF_01215">
    <property type="entry name" value="OMPdecase_type2"/>
    <property type="match status" value="1"/>
</dbReference>
<dbReference type="InterPro" id="IPR013785">
    <property type="entry name" value="Aldolase_TIM"/>
</dbReference>
<evidence type="ECO:0000256" key="4">
    <source>
        <dbReference type="ARBA" id="ARBA00022975"/>
    </source>
</evidence>
<dbReference type="GO" id="GO:0004590">
    <property type="term" value="F:orotidine-5'-phosphate decarboxylase activity"/>
    <property type="evidence" value="ECO:0007669"/>
    <property type="project" value="UniProtKB-UniRule"/>
</dbReference>
<feature type="active site" description="Proton donor" evidence="7">
    <location>
        <position position="106"/>
    </location>
</feature>
<keyword evidence="5 7" id="KW-0456">Lyase</keyword>
<keyword evidence="10" id="KW-1185">Reference proteome</keyword>
<dbReference type="InterPro" id="IPR011995">
    <property type="entry name" value="OMPdecase_type-2"/>
</dbReference>
<comment type="pathway">
    <text evidence="1 7">Pyrimidine metabolism; UMP biosynthesis via de novo pathway; UMP from orotate: step 2/2.</text>
</comment>
<dbReference type="GO" id="GO:0006207">
    <property type="term" value="P:'de novo' pyrimidine nucleobase biosynthetic process"/>
    <property type="evidence" value="ECO:0007669"/>
    <property type="project" value="InterPro"/>
</dbReference>
<evidence type="ECO:0000313" key="10">
    <source>
        <dbReference type="Proteomes" id="UP000671913"/>
    </source>
</evidence>
<name>A0A975AUJ0_9THEO</name>
<organism evidence="9 10">
    <name type="scientific">Aceticella autotrophica</name>
    <dbReference type="NCBI Taxonomy" id="2755338"/>
    <lineage>
        <taxon>Bacteria</taxon>
        <taxon>Bacillati</taxon>
        <taxon>Bacillota</taxon>
        <taxon>Clostridia</taxon>
        <taxon>Thermoanaerobacterales</taxon>
        <taxon>Thermoanaerobacteraceae</taxon>
        <taxon>Aceticella</taxon>
    </lineage>
</organism>
<dbReference type="PANTHER" id="PTHR43375">
    <property type="entry name" value="OROTIDINE 5'-PHOSPHATE DECARBOXYLASE"/>
    <property type="match status" value="1"/>
</dbReference>
<dbReference type="Gene3D" id="3.20.20.70">
    <property type="entry name" value="Aldolase class I"/>
    <property type="match status" value="1"/>
</dbReference>
<evidence type="ECO:0000256" key="7">
    <source>
        <dbReference type="HAMAP-Rule" id="MF_01215"/>
    </source>
</evidence>
<dbReference type="Pfam" id="PF00215">
    <property type="entry name" value="OMPdecase"/>
    <property type="match status" value="1"/>
</dbReference>
<proteinExistence type="inferred from homology"/>
<comment type="catalytic activity">
    <reaction evidence="6 7">
        <text>orotidine 5'-phosphate + H(+) = UMP + CO2</text>
        <dbReference type="Rhea" id="RHEA:11596"/>
        <dbReference type="ChEBI" id="CHEBI:15378"/>
        <dbReference type="ChEBI" id="CHEBI:16526"/>
        <dbReference type="ChEBI" id="CHEBI:57538"/>
        <dbReference type="ChEBI" id="CHEBI:57865"/>
        <dbReference type="EC" id="4.1.1.23"/>
    </reaction>
</comment>
<dbReference type="AlphaFoldDB" id="A0A975AUJ0"/>